<evidence type="ECO:0000256" key="6">
    <source>
        <dbReference type="ARBA" id="ARBA00023136"/>
    </source>
</evidence>
<comment type="similarity">
    <text evidence="2 7">Belongs to the membrane-bound acyltransferase family.</text>
</comment>
<feature type="transmembrane region" description="Helical" evidence="8">
    <location>
        <begin position="221"/>
        <end position="239"/>
    </location>
</feature>
<feature type="transmembrane region" description="Helical" evidence="8">
    <location>
        <begin position="74"/>
        <end position="93"/>
    </location>
</feature>
<comment type="subcellular location">
    <subcellularLocation>
        <location evidence="1">Cell membrane</location>
        <topology evidence="1">Multi-pass membrane protein</topology>
    </subcellularLocation>
</comment>
<feature type="transmembrane region" description="Helical" evidence="8">
    <location>
        <begin position="437"/>
        <end position="455"/>
    </location>
</feature>
<evidence type="ECO:0000256" key="7">
    <source>
        <dbReference type="PIRNR" id="PIRNR016636"/>
    </source>
</evidence>
<dbReference type="AlphaFoldDB" id="A0A926F2X1"/>
<gene>
    <name evidence="9" type="ORF">H8689_07315</name>
</gene>
<dbReference type="RefSeq" id="WP_249323758.1">
    <property type="nucleotide sequence ID" value="NZ_JACRTK010000003.1"/>
</dbReference>
<dbReference type="InterPro" id="IPR051085">
    <property type="entry name" value="MB_O-acyltransferase"/>
</dbReference>
<keyword evidence="6 7" id="KW-0472">Membrane</keyword>
<comment type="caution">
    <text evidence="9">The sequence shown here is derived from an EMBL/GenBank/DDBJ whole genome shotgun (WGS) entry which is preliminary data.</text>
</comment>
<feature type="transmembrane region" description="Helical" evidence="8">
    <location>
        <begin position="105"/>
        <end position="127"/>
    </location>
</feature>
<keyword evidence="4 8" id="KW-0812">Transmembrane</keyword>
<evidence type="ECO:0000256" key="4">
    <source>
        <dbReference type="ARBA" id="ARBA00022692"/>
    </source>
</evidence>
<reference evidence="9 10" key="1">
    <citation type="submission" date="2020-08" db="EMBL/GenBank/DDBJ databases">
        <title>Genome public.</title>
        <authorList>
            <person name="Liu C."/>
            <person name="Sun Q."/>
        </authorList>
    </citation>
    <scope>NUCLEOTIDE SEQUENCE [LARGE SCALE GENOMIC DNA]</scope>
    <source>
        <strain evidence="9 10">NSJ-26</strain>
    </source>
</reference>
<proteinExistence type="inferred from homology"/>
<accession>A0A926F2X1</accession>
<keyword evidence="7" id="KW-0808">Transferase</keyword>
<dbReference type="Proteomes" id="UP000601522">
    <property type="component" value="Unassembled WGS sequence"/>
</dbReference>
<keyword evidence="5 8" id="KW-1133">Transmembrane helix</keyword>
<dbReference type="Pfam" id="PF03062">
    <property type="entry name" value="MBOAT"/>
    <property type="match status" value="1"/>
</dbReference>
<keyword evidence="7" id="KW-0012">Acyltransferase</keyword>
<feature type="transmembrane region" description="Helical" evidence="8">
    <location>
        <begin position="354"/>
        <end position="371"/>
    </location>
</feature>
<evidence type="ECO:0000256" key="8">
    <source>
        <dbReference type="SAM" id="Phobius"/>
    </source>
</evidence>
<dbReference type="PANTHER" id="PTHR13285">
    <property type="entry name" value="ACYLTRANSFERASE"/>
    <property type="match status" value="1"/>
</dbReference>
<evidence type="ECO:0000313" key="10">
    <source>
        <dbReference type="Proteomes" id="UP000601522"/>
    </source>
</evidence>
<dbReference type="InterPro" id="IPR004299">
    <property type="entry name" value="MBOAT_fam"/>
</dbReference>
<dbReference type="GO" id="GO:0016746">
    <property type="term" value="F:acyltransferase activity"/>
    <property type="evidence" value="ECO:0007669"/>
    <property type="project" value="UniProtKB-KW"/>
</dbReference>
<dbReference type="GO" id="GO:0005886">
    <property type="term" value="C:plasma membrane"/>
    <property type="evidence" value="ECO:0007669"/>
    <property type="project" value="UniProtKB-SubCell"/>
</dbReference>
<keyword evidence="10" id="KW-1185">Reference proteome</keyword>
<evidence type="ECO:0000256" key="3">
    <source>
        <dbReference type="ARBA" id="ARBA00022475"/>
    </source>
</evidence>
<feature type="transmembrane region" description="Helical" evidence="8">
    <location>
        <begin position="310"/>
        <end position="333"/>
    </location>
</feature>
<dbReference type="PIRSF" id="PIRSF016636">
    <property type="entry name" value="AlgI_DltB"/>
    <property type="match status" value="1"/>
</dbReference>
<dbReference type="PIRSF" id="PIRSF500217">
    <property type="entry name" value="AlgI"/>
    <property type="match status" value="1"/>
</dbReference>
<dbReference type="EMBL" id="JACRTK010000003">
    <property type="protein sequence ID" value="MBC8590919.1"/>
    <property type="molecule type" value="Genomic_DNA"/>
</dbReference>
<evidence type="ECO:0000256" key="1">
    <source>
        <dbReference type="ARBA" id="ARBA00004651"/>
    </source>
</evidence>
<dbReference type="InterPro" id="IPR024194">
    <property type="entry name" value="Ac/AlaTfrase_AlgI/DltB"/>
</dbReference>
<feature type="transmembrane region" description="Helical" evidence="8">
    <location>
        <begin position="399"/>
        <end position="416"/>
    </location>
</feature>
<organism evidence="9 10">
    <name type="scientific">Wansuia hejianensis</name>
    <dbReference type="NCBI Taxonomy" id="2763667"/>
    <lineage>
        <taxon>Bacteria</taxon>
        <taxon>Bacillati</taxon>
        <taxon>Bacillota</taxon>
        <taxon>Clostridia</taxon>
        <taxon>Lachnospirales</taxon>
        <taxon>Lachnospiraceae</taxon>
        <taxon>Wansuia</taxon>
    </lineage>
</organism>
<feature type="transmembrane region" description="Helical" evidence="8">
    <location>
        <begin position="6"/>
        <end position="23"/>
    </location>
</feature>
<evidence type="ECO:0000256" key="5">
    <source>
        <dbReference type="ARBA" id="ARBA00022989"/>
    </source>
</evidence>
<dbReference type="PANTHER" id="PTHR13285:SF18">
    <property type="entry name" value="PROTEIN-CYSTEINE N-PALMITOYLTRANSFERASE RASP"/>
    <property type="match status" value="1"/>
</dbReference>
<feature type="transmembrane region" description="Helical" evidence="8">
    <location>
        <begin position="30"/>
        <end position="54"/>
    </location>
</feature>
<protein>
    <submittedName>
        <fullName evidence="9">MBOAT family protein</fullName>
    </submittedName>
</protein>
<dbReference type="InterPro" id="IPR028362">
    <property type="entry name" value="AlgI"/>
</dbReference>
<dbReference type="GO" id="GO:0042121">
    <property type="term" value="P:alginic acid biosynthetic process"/>
    <property type="evidence" value="ECO:0007669"/>
    <property type="project" value="InterPro"/>
</dbReference>
<name>A0A926F2X1_9FIRM</name>
<sequence length="467" mass="54370">MVFSSLTFIFVFLPVVILIYYIAPKGMRNLIFLMASLIFYAWGEPVYILIMLFSTVFDYVNGLAINRFREDKRITRAVLINSLVINLGILGFFKYFGFIVSNINGFLGLNIPIIEFPLPLGISFYTFQTLSYTIDVYLNKVPVQRNIISFGTYVTMFPQLVAGPIVRYSEVCKELDKRQEKLKLFGEGAELFIIGLSKKVLLANNIGLLWDTVKSTSIDELTVLLSWLGIMAFTLQIYFDFSGYSDMALGLGKMFGFNFPRNFNYPYISKSVTEFWRRWHISLGNWFKEYVYIPLGGNRVGKIKQYRNLIVVWLLTGFWHGANWNFIVWGLYYGGILIIEKKFLLQWLENRSNFIRHIYTLLAVIIGWILFEFENMSIGLSYIKTMFGFGNRPLINEDAIYYLYTNGLLLIALIIFSTPIPSRLFIGFKRKLSNGEFIIPITYIFLIFLCTAYLVNETYNPFLYFRF</sequence>
<feature type="transmembrane region" description="Helical" evidence="8">
    <location>
        <begin position="147"/>
        <end position="168"/>
    </location>
</feature>
<evidence type="ECO:0000313" key="9">
    <source>
        <dbReference type="EMBL" id="MBC8590919.1"/>
    </source>
</evidence>
<keyword evidence="3 7" id="KW-1003">Cell membrane</keyword>
<evidence type="ECO:0000256" key="2">
    <source>
        <dbReference type="ARBA" id="ARBA00010323"/>
    </source>
</evidence>